<protein>
    <recommendedName>
        <fullName evidence="4">Histidine triad (HIT) family protein</fullName>
    </recommendedName>
</protein>
<dbReference type="Proteomes" id="UP001500755">
    <property type="component" value="Unassembled WGS sequence"/>
</dbReference>
<feature type="transmembrane region" description="Helical" evidence="1">
    <location>
        <begin position="62"/>
        <end position="82"/>
    </location>
</feature>
<reference evidence="3" key="1">
    <citation type="journal article" date="2019" name="Int. J. Syst. Evol. Microbiol.">
        <title>The Global Catalogue of Microorganisms (GCM) 10K type strain sequencing project: providing services to taxonomists for standard genome sequencing and annotation.</title>
        <authorList>
            <consortium name="The Broad Institute Genomics Platform"/>
            <consortium name="The Broad Institute Genome Sequencing Center for Infectious Disease"/>
            <person name="Wu L."/>
            <person name="Ma J."/>
        </authorList>
    </citation>
    <scope>NUCLEOTIDE SEQUENCE [LARGE SCALE GENOMIC DNA]</scope>
    <source>
        <strain evidence="3">JCM 14546</strain>
    </source>
</reference>
<feature type="transmembrane region" description="Helical" evidence="1">
    <location>
        <begin position="133"/>
        <end position="161"/>
    </location>
</feature>
<sequence>MQSGECDVTDAGRPSDEDRRKHLDFVQAVVTRMSAASSGAKGWLLPVVTATYGFALTQHSRAVTLLGLAAVALFMFLDANYLRQERAYRRLYDTVAKGTRKVPLFSLDPSEADDPIPEAASWRQRLRTLIGRWFPAWSVWSSWSILPFYGSLLLIGIGIYIRAVIVSP</sequence>
<accession>A0ABP5EV41</accession>
<gene>
    <name evidence="2" type="ORF">GCM10009755_14190</name>
</gene>
<keyword evidence="3" id="KW-1185">Reference proteome</keyword>
<proteinExistence type="predicted"/>
<keyword evidence="1" id="KW-1133">Transmembrane helix</keyword>
<evidence type="ECO:0000256" key="1">
    <source>
        <dbReference type="SAM" id="Phobius"/>
    </source>
</evidence>
<dbReference type="EMBL" id="BAAANO010000013">
    <property type="protein sequence ID" value="GAA2005623.1"/>
    <property type="molecule type" value="Genomic_DNA"/>
</dbReference>
<evidence type="ECO:0000313" key="2">
    <source>
        <dbReference type="EMBL" id="GAA2005623.1"/>
    </source>
</evidence>
<keyword evidence="1" id="KW-0812">Transmembrane</keyword>
<name>A0ABP5EV41_9MICO</name>
<organism evidence="2 3">
    <name type="scientific">Brevibacterium samyangense</name>
    <dbReference type="NCBI Taxonomy" id="366888"/>
    <lineage>
        <taxon>Bacteria</taxon>
        <taxon>Bacillati</taxon>
        <taxon>Actinomycetota</taxon>
        <taxon>Actinomycetes</taxon>
        <taxon>Micrococcales</taxon>
        <taxon>Brevibacteriaceae</taxon>
        <taxon>Brevibacterium</taxon>
    </lineage>
</organism>
<evidence type="ECO:0008006" key="4">
    <source>
        <dbReference type="Google" id="ProtNLM"/>
    </source>
</evidence>
<comment type="caution">
    <text evidence="2">The sequence shown here is derived from an EMBL/GenBank/DDBJ whole genome shotgun (WGS) entry which is preliminary data.</text>
</comment>
<evidence type="ECO:0000313" key="3">
    <source>
        <dbReference type="Proteomes" id="UP001500755"/>
    </source>
</evidence>
<keyword evidence="1" id="KW-0472">Membrane</keyword>